<reference evidence="5" key="1">
    <citation type="submission" date="2016-09" db="EMBL/GenBank/DDBJ databases">
        <authorList>
            <person name="Gulvik C.A."/>
        </authorList>
    </citation>
    <scope>NUCLEOTIDE SEQUENCE [LARGE SCALE GENOMIC DNA]</scope>
    <source>
        <strain evidence="5">LMG 8895</strain>
    </source>
</reference>
<feature type="transmembrane region" description="Helical" evidence="2">
    <location>
        <begin position="185"/>
        <end position="202"/>
    </location>
</feature>
<protein>
    <recommendedName>
        <fullName evidence="3">CAAX prenyl protease 2/Lysostaphin resistance protein A-like domain-containing protein</fullName>
    </recommendedName>
</protein>
<dbReference type="GO" id="GO:0080120">
    <property type="term" value="P:CAAX-box protein maturation"/>
    <property type="evidence" value="ECO:0007669"/>
    <property type="project" value="UniProtKB-ARBA"/>
</dbReference>
<feature type="transmembrane region" description="Helical" evidence="2">
    <location>
        <begin position="92"/>
        <end position="114"/>
    </location>
</feature>
<proteinExistence type="inferred from homology"/>
<feature type="transmembrane region" description="Helical" evidence="2">
    <location>
        <begin position="12"/>
        <end position="38"/>
    </location>
</feature>
<evidence type="ECO:0000313" key="5">
    <source>
        <dbReference type="Proteomes" id="UP000095094"/>
    </source>
</evidence>
<dbReference type="PANTHER" id="PTHR39430">
    <property type="entry name" value="MEMBRANE-ASSOCIATED PROTEASE-RELATED"/>
    <property type="match status" value="1"/>
</dbReference>
<comment type="caution">
    <text evidence="4">The sequence shown here is derived from an EMBL/GenBank/DDBJ whole genome shotgun (WGS) entry which is preliminary data.</text>
</comment>
<dbReference type="PATRIC" id="fig|332950.4.peg.56"/>
<gene>
    <name evidence="4" type="ORF">BCR25_02520</name>
</gene>
<comment type="similarity">
    <text evidence="1">Belongs to the UPF0177 family.</text>
</comment>
<feature type="transmembrane region" description="Helical" evidence="2">
    <location>
        <begin position="50"/>
        <end position="71"/>
    </location>
</feature>
<dbReference type="OrthoDB" id="2190081at2"/>
<name>A0A1E5H6Y2_9ENTE</name>
<dbReference type="GO" id="GO:0004175">
    <property type="term" value="F:endopeptidase activity"/>
    <property type="evidence" value="ECO:0007669"/>
    <property type="project" value="UniProtKB-ARBA"/>
</dbReference>
<feature type="transmembrane region" description="Helical" evidence="2">
    <location>
        <begin position="209"/>
        <end position="229"/>
    </location>
</feature>
<dbReference type="Pfam" id="PF02517">
    <property type="entry name" value="Rce1-like"/>
    <property type="match status" value="1"/>
</dbReference>
<organism evidence="4 5">
    <name type="scientific">Enterococcus termitis</name>
    <dbReference type="NCBI Taxonomy" id="332950"/>
    <lineage>
        <taxon>Bacteria</taxon>
        <taxon>Bacillati</taxon>
        <taxon>Bacillota</taxon>
        <taxon>Bacilli</taxon>
        <taxon>Lactobacillales</taxon>
        <taxon>Enterococcaceae</taxon>
        <taxon>Enterococcus</taxon>
    </lineage>
</organism>
<feature type="transmembrane region" description="Helical" evidence="2">
    <location>
        <begin position="120"/>
        <end position="143"/>
    </location>
</feature>
<evidence type="ECO:0000313" key="4">
    <source>
        <dbReference type="EMBL" id="OEG20709.1"/>
    </source>
</evidence>
<evidence type="ECO:0000256" key="1">
    <source>
        <dbReference type="ARBA" id="ARBA00009067"/>
    </source>
</evidence>
<keyword evidence="2" id="KW-0472">Membrane</keyword>
<evidence type="ECO:0000259" key="3">
    <source>
        <dbReference type="Pfam" id="PF02517"/>
    </source>
</evidence>
<accession>A0A1E5H6Y2</accession>
<keyword evidence="5" id="KW-1185">Reference proteome</keyword>
<evidence type="ECO:0000256" key="2">
    <source>
        <dbReference type="SAM" id="Phobius"/>
    </source>
</evidence>
<keyword evidence="2" id="KW-0812">Transmembrane</keyword>
<dbReference type="RefSeq" id="WP_069662017.1">
    <property type="nucleotide sequence ID" value="NZ_JBHUJJ010000001.1"/>
</dbReference>
<dbReference type="Proteomes" id="UP000095094">
    <property type="component" value="Unassembled WGS sequence"/>
</dbReference>
<dbReference type="EMBL" id="MIJY01000001">
    <property type="protein sequence ID" value="OEG20709.1"/>
    <property type="molecule type" value="Genomic_DNA"/>
</dbReference>
<sequence>MKKEELKRGWRIIITMIYALLAMAISLCIPLGIAFVFFGRSGMNDTVADVTNMLMGIIGAPIMIVLTKRYYQKHFLSSIETFDFGERDSIRKIGLGFLMGALMMVALFGILWLLGADIQFYGFNIGWFSILSGVSTFFGMAVVEECIFRGLLPAAFSFLGSKVAFIVPAGLFVAMHMDLWRNLEVFRIIDLFIAGILFMLIFRQTKSLVFVSAFHAANNITAMFLGIEMNGVFLKTSLNHPPLGLTADQISAICSAGISMTLIILLYFKKKPVRIA</sequence>
<dbReference type="InterPro" id="IPR003675">
    <property type="entry name" value="Rce1/LyrA-like_dom"/>
</dbReference>
<feature type="domain" description="CAAX prenyl protease 2/Lysostaphin resistance protein A-like" evidence="3">
    <location>
        <begin position="128"/>
        <end position="220"/>
    </location>
</feature>
<feature type="transmembrane region" description="Helical" evidence="2">
    <location>
        <begin position="249"/>
        <end position="268"/>
    </location>
</feature>
<dbReference type="PANTHER" id="PTHR39430:SF1">
    <property type="entry name" value="PROTEASE"/>
    <property type="match status" value="1"/>
</dbReference>
<feature type="transmembrane region" description="Helical" evidence="2">
    <location>
        <begin position="150"/>
        <end position="173"/>
    </location>
</feature>
<keyword evidence="2" id="KW-1133">Transmembrane helix</keyword>
<dbReference type="AlphaFoldDB" id="A0A1E5H6Y2"/>